<dbReference type="Proteomes" id="UP001595867">
    <property type="component" value="Unassembled WGS sequence"/>
</dbReference>
<evidence type="ECO:0000313" key="2">
    <source>
        <dbReference type="Proteomes" id="UP001595867"/>
    </source>
</evidence>
<protein>
    <submittedName>
        <fullName evidence="1">Uncharacterized protein</fullName>
    </submittedName>
</protein>
<evidence type="ECO:0000313" key="1">
    <source>
        <dbReference type="EMBL" id="MFC4064822.1"/>
    </source>
</evidence>
<keyword evidence="2" id="KW-1185">Reference proteome</keyword>
<organism evidence="1 2">
    <name type="scientific">Actinoplanes subglobosus</name>
    <dbReference type="NCBI Taxonomy" id="1547892"/>
    <lineage>
        <taxon>Bacteria</taxon>
        <taxon>Bacillati</taxon>
        <taxon>Actinomycetota</taxon>
        <taxon>Actinomycetes</taxon>
        <taxon>Micromonosporales</taxon>
        <taxon>Micromonosporaceae</taxon>
        <taxon>Actinoplanes</taxon>
    </lineage>
</organism>
<dbReference type="EMBL" id="JBHSBL010000006">
    <property type="protein sequence ID" value="MFC4064822.1"/>
    <property type="molecule type" value="Genomic_DNA"/>
</dbReference>
<gene>
    <name evidence="1" type="ORF">ACFO0C_07760</name>
</gene>
<sequence>MIVAVVALLVVFMLLVEITAAIAPILIIVTLVPREDRLALAHLLAQVDSSRRLRLWPALRAATAHRRELISGRSPGGPRR</sequence>
<comment type="caution">
    <text evidence="1">The sequence shown here is derived from an EMBL/GenBank/DDBJ whole genome shotgun (WGS) entry which is preliminary data.</text>
</comment>
<accession>A0ABV8IKT4</accession>
<name>A0ABV8IKT4_9ACTN</name>
<proteinExistence type="predicted"/>
<reference evidence="2" key="1">
    <citation type="journal article" date="2019" name="Int. J. Syst. Evol. Microbiol.">
        <title>The Global Catalogue of Microorganisms (GCM) 10K type strain sequencing project: providing services to taxonomists for standard genome sequencing and annotation.</title>
        <authorList>
            <consortium name="The Broad Institute Genomics Platform"/>
            <consortium name="The Broad Institute Genome Sequencing Center for Infectious Disease"/>
            <person name="Wu L."/>
            <person name="Ma J."/>
        </authorList>
    </citation>
    <scope>NUCLEOTIDE SEQUENCE [LARGE SCALE GENOMIC DNA]</scope>
    <source>
        <strain evidence="2">TBRC 5832</strain>
    </source>
</reference>
<dbReference type="RefSeq" id="WP_378065859.1">
    <property type="nucleotide sequence ID" value="NZ_JBHSBL010000006.1"/>
</dbReference>